<organism evidence="1 2">
    <name type="scientific">Chloebia gouldiae</name>
    <name type="common">Gouldian finch</name>
    <name type="synonym">Erythrura gouldiae</name>
    <dbReference type="NCBI Taxonomy" id="44316"/>
    <lineage>
        <taxon>Eukaryota</taxon>
        <taxon>Metazoa</taxon>
        <taxon>Chordata</taxon>
        <taxon>Craniata</taxon>
        <taxon>Vertebrata</taxon>
        <taxon>Euteleostomi</taxon>
        <taxon>Archelosauria</taxon>
        <taxon>Archosauria</taxon>
        <taxon>Dinosauria</taxon>
        <taxon>Saurischia</taxon>
        <taxon>Theropoda</taxon>
        <taxon>Coelurosauria</taxon>
        <taxon>Aves</taxon>
        <taxon>Neognathae</taxon>
        <taxon>Neoaves</taxon>
        <taxon>Telluraves</taxon>
        <taxon>Australaves</taxon>
        <taxon>Passeriformes</taxon>
        <taxon>Passeroidea</taxon>
        <taxon>Passeridae</taxon>
        <taxon>Chloebia</taxon>
    </lineage>
</organism>
<protein>
    <submittedName>
        <fullName evidence="1">Uncharacterized protein</fullName>
    </submittedName>
</protein>
<proteinExistence type="predicted"/>
<dbReference type="OrthoDB" id="9395779at2759"/>
<feature type="non-terminal residue" evidence="1">
    <location>
        <position position="1"/>
    </location>
</feature>
<dbReference type="AlphaFoldDB" id="A0A3L8ST35"/>
<name>A0A3L8ST35_CHLGU</name>
<keyword evidence="2" id="KW-1185">Reference proteome</keyword>
<gene>
    <name evidence="1" type="ORF">DV515_00003755</name>
</gene>
<sequence length="97" mass="10697">DWDNSWSGLLIPVGNTSLYGLQDAVGSLGTKRASNVKDPFEEEIVLLGLHTWTLKGMAQWSDMRALSSQKETLLCILCLAGEAARGHLKYPSIWHQA</sequence>
<comment type="caution">
    <text evidence="1">The sequence shown here is derived from an EMBL/GenBank/DDBJ whole genome shotgun (WGS) entry which is preliminary data.</text>
</comment>
<accession>A0A3L8ST35</accession>
<evidence type="ECO:0000313" key="1">
    <source>
        <dbReference type="EMBL" id="RLW07727.1"/>
    </source>
</evidence>
<evidence type="ECO:0000313" key="2">
    <source>
        <dbReference type="Proteomes" id="UP000276834"/>
    </source>
</evidence>
<reference evidence="1 2" key="1">
    <citation type="journal article" date="2018" name="Proc. R. Soc. B">
        <title>A non-coding region near Follistatin controls head colour polymorphism in the Gouldian finch.</title>
        <authorList>
            <person name="Toomey M.B."/>
            <person name="Marques C.I."/>
            <person name="Andrade P."/>
            <person name="Araujo P.M."/>
            <person name="Sabatino S."/>
            <person name="Gazda M.A."/>
            <person name="Afonso S."/>
            <person name="Lopes R.J."/>
            <person name="Corbo J.C."/>
            <person name="Carneiro M."/>
        </authorList>
    </citation>
    <scope>NUCLEOTIDE SEQUENCE [LARGE SCALE GENOMIC DNA]</scope>
    <source>
        <strain evidence="1">Red01</strain>
        <tissue evidence="1">Muscle</tissue>
    </source>
</reference>
<dbReference type="EMBL" id="QUSF01000007">
    <property type="protein sequence ID" value="RLW07727.1"/>
    <property type="molecule type" value="Genomic_DNA"/>
</dbReference>
<dbReference type="Proteomes" id="UP000276834">
    <property type="component" value="Unassembled WGS sequence"/>
</dbReference>